<dbReference type="Proteomes" id="UP000053259">
    <property type="component" value="Unassembled WGS sequence"/>
</dbReference>
<dbReference type="RefSeq" id="XP_016218443.1">
    <property type="nucleotide sequence ID" value="XM_016353290.1"/>
</dbReference>
<name>A0A0D2BBB3_9PEZI</name>
<accession>A0A0D2BBB3</accession>
<organism evidence="1 2">
    <name type="scientific">Verruconis gallopava</name>
    <dbReference type="NCBI Taxonomy" id="253628"/>
    <lineage>
        <taxon>Eukaryota</taxon>
        <taxon>Fungi</taxon>
        <taxon>Dikarya</taxon>
        <taxon>Ascomycota</taxon>
        <taxon>Pezizomycotina</taxon>
        <taxon>Dothideomycetes</taxon>
        <taxon>Pleosporomycetidae</taxon>
        <taxon>Venturiales</taxon>
        <taxon>Sympoventuriaceae</taxon>
        <taxon>Verruconis</taxon>
    </lineage>
</organism>
<dbReference type="VEuPathDB" id="FungiDB:PV09_00538"/>
<dbReference type="EMBL" id="KN847530">
    <property type="protein sequence ID" value="KIW08574.1"/>
    <property type="molecule type" value="Genomic_DNA"/>
</dbReference>
<dbReference type="HOGENOM" id="CLU_2051457_0_0_1"/>
<dbReference type="InParanoid" id="A0A0D2BBB3"/>
<sequence length="120" mass="13842">MLPAEPRSRSLPMRCLRVRFVLAAQRDHNHRCSRGVSAGVLSIEQWPFWRRVGRSRDKRTQAKPSMRTAARLGSERKLFFCFILSILRRPAFEPQHNVHTCGCFSASFSLLIWRGSENAS</sequence>
<evidence type="ECO:0000313" key="2">
    <source>
        <dbReference type="Proteomes" id="UP000053259"/>
    </source>
</evidence>
<protein>
    <submittedName>
        <fullName evidence="1">Uncharacterized protein</fullName>
    </submittedName>
</protein>
<dbReference type="AlphaFoldDB" id="A0A0D2BBB3"/>
<reference evidence="1 2" key="1">
    <citation type="submission" date="2015-01" db="EMBL/GenBank/DDBJ databases">
        <title>The Genome Sequence of Ochroconis gallopava CBS43764.</title>
        <authorList>
            <consortium name="The Broad Institute Genomics Platform"/>
            <person name="Cuomo C."/>
            <person name="de Hoog S."/>
            <person name="Gorbushina A."/>
            <person name="Stielow B."/>
            <person name="Teixiera M."/>
            <person name="Abouelleil A."/>
            <person name="Chapman S.B."/>
            <person name="Priest M."/>
            <person name="Young S.K."/>
            <person name="Wortman J."/>
            <person name="Nusbaum C."/>
            <person name="Birren B."/>
        </authorList>
    </citation>
    <scope>NUCLEOTIDE SEQUENCE [LARGE SCALE GENOMIC DNA]</scope>
    <source>
        <strain evidence="1 2">CBS 43764</strain>
    </source>
</reference>
<gene>
    <name evidence="1" type="ORF">PV09_00538</name>
</gene>
<keyword evidence="2" id="KW-1185">Reference proteome</keyword>
<dbReference type="GeneID" id="27308511"/>
<proteinExistence type="predicted"/>
<evidence type="ECO:0000313" key="1">
    <source>
        <dbReference type="EMBL" id="KIW08574.1"/>
    </source>
</evidence>